<feature type="compositionally biased region" description="Polar residues" evidence="1">
    <location>
        <begin position="235"/>
        <end position="245"/>
    </location>
</feature>
<accession>A0A1N7EN80</accession>
<gene>
    <name evidence="3" type="ORF">SAMN05421858_4426</name>
</gene>
<name>A0A1N7EN80_9EURY</name>
<evidence type="ECO:0000259" key="2">
    <source>
        <dbReference type="Pfam" id="PF24035"/>
    </source>
</evidence>
<protein>
    <recommendedName>
        <fullName evidence="2">DUF7344 domain-containing protein</fullName>
    </recommendedName>
</protein>
<dbReference type="OrthoDB" id="21363at2157"/>
<feature type="domain" description="DUF7344" evidence="2">
    <location>
        <begin position="125"/>
        <end position="197"/>
    </location>
</feature>
<evidence type="ECO:0000313" key="3">
    <source>
        <dbReference type="EMBL" id="SIR89537.1"/>
    </source>
</evidence>
<reference evidence="4" key="1">
    <citation type="submission" date="2017-01" db="EMBL/GenBank/DDBJ databases">
        <authorList>
            <person name="Varghese N."/>
            <person name="Submissions S."/>
        </authorList>
    </citation>
    <scope>NUCLEOTIDE SEQUENCE [LARGE SCALE GENOMIC DNA]</scope>
    <source>
        <strain evidence="4">CGMCC 1.7737</strain>
    </source>
</reference>
<evidence type="ECO:0000256" key="1">
    <source>
        <dbReference type="SAM" id="MobiDB-lite"/>
    </source>
</evidence>
<dbReference type="Gene3D" id="1.10.10.10">
    <property type="entry name" value="Winged helix-like DNA-binding domain superfamily/Winged helix DNA-binding domain"/>
    <property type="match status" value="1"/>
</dbReference>
<dbReference type="Pfam" id="PF24035">
    <property type="entry name" value="DUF7344"/>
    <property type="match status" value="2"/>
</dbReference>
<dbReference type="Proteomes" id="UP000186914">
    <property type="component" value="Unassembled WGS sequence"/>
</dbReference>
<dbReference type="EMBL" id="FTNO01000006">
    <property type="protein sequence ID" value="SIR89537.1"/>
    <property type="molecule type" value="Genomic_DNA"/>
</dbReference>
<dbReference type="InterPro" id="IPR055768">
    <property type="entry name" value="DUF7344"/>
</dbReference>
<dbReference type="InterPro" id="IPR036388">
    <property type="entry name" value="WH-like_DNA-bd_sf"/>
</dbReference>
<dbReference type="RefSeq" id="WP_076432675.1">
    <property type="nucleotide sequence ID" value="NZ_FTNO01000006.1"/>
</dbReference>
<feature type="region of interest" description="Disordered" evidence="1">
    <location>
        <begin position="235"/>
        <end position="257"/>
    </location>
</feature>
<feature type="domain" description="DUF7344" evidence="2">
    <location>
        <begin position="18"/>
        <end position="94"/>
    </location>
</feature>
<evidence type="ECO:0000313" key="4">
    <source>
        <dbReference type="Proteomes" id="UP000186914"/>
    </source>
</evidence>
<dbReference type="AlphaFoldDB" id="A0A1N7EN80"/>
<keyword evidence="4" id="KW-1185">Reference proteome</keyword>
<proteinExistence type="predicted"/>
<sequence>MGKRNQTQRRKSEDPVYRAIGNDQRRVILSLLSQTPQISEQALARRLTTTEQTAPDESLPPDEVRNSRIDLYHHHLPILEDTDFIRWKSDEDLITTTDHIALEDPRFQRLLQTEVKGIDDVLAELTETRQRLVLAILRDENSSMSQTALAREVVKWESDEADPAQAAVDETAIALHHNQLPTLSDASIIDYDTETGQATYANHPAVEEIVRILQKPDSRLVKRLNGFLEGLQTSYEQATESTSDPLGTPSIWRAPYE</sequence>
<organism evidence="3 4">
    <name type="scientific">Haladaptatus litoreus</name>
    <dbReference type="NCBI Taxonomy" id="553468"/>
    <lineage>
        <taxon>Archaea</taxon>
        <taxon>Methanobacteriati</taxon>
        <taxon>Methanobacteriota</taxon>
        <taxon>Stenosarchaea group</taxon>
        <taxon>Halobacteria</taxon>
        <taxon>Halobacteriales</taxon>
        <taxon>Haladaptataceae</taxon>
        <taxon>Haladaptatus</taxon>
    </lineage>
</organism>